<accession>A0ABQ1XRR1</accession>
<reference evidence="10" key="1">
    <citation type="journal article" date="2019" name="Int. J. Syst. Evol. Microbiol.">
        <title>The Global Catalogue of Microorganisms (GCM) 10K type strain sequencing project: providing services to taxonomists for standard genome sequencing and annotation.</title>
        <authorList>
            <consortium name="The Broad Institute Genomics Platform"/>
            <consortium name="The Broad Institute Genome Sequencing Center for Infectious Disease"/>
            <person name="Wu L."/>
            <person name="Ma J."/>
        </authorList>
    </citation>
    <scope>NUCLEOTIDE SEQUENCE [LARGE SCALE GENOMIC DNA]</scope>
    <source>
        <strain evidence="10">CGMCC 1.12766</strain>
    </source>
</reference>
<evidence type="ECO:0000256" key="7">
    <source>
        <dbReference type="ARBA" id="ARBA00023136"/>
    </source>
</evidence>
<keyword evidence="5 8" id="KW-0812">Transmembrane</keyword>
<feature type="transmembrane region" description="Helical" evidence="8">
    <location>
        <begin position="36"/>
        <end position="55"/>
    </location>
</feature>
<name>A0ABQ1XRR1_9PROT</name>
<sequence>MIPDFLSVYLLIGLMFGLLLTGIRLVIGPGLADRFVALDMMTVLAIGITALTTLVTGRREFLDIGLGLAVTGFVATVALAVFLERKETDE</sequence>
<dbReference type="PANTHER" id="PTHR34702">
    <property type="entry name" value="NA(+)/H(+) ANTIPORTER SUBUNIT F1"/>
    <property type="match status" value="1"/>
</dbReference>
<evidence type="ECO:0000256" key="4">
    <source>
        <dbReference type="ARBA" id="ARBA00022475"/>
    </source>
</evidence>
<protein>
    <submittedName>
        <fullName evidence="9">Cation:proton antiporter</fullName>
    </submittedName>
</protein>
<keyword evidence="7 8" id="KW-0472">Membrane</keyword>
<dbReference type="Pfam" id="PF04066">
    <property type="entry name" value="MrpF_PhaF"/>
    <property type="match status" value="1"/>
</dbReference>
<dbReference type="EMBL" id="BMFS01000007">
    <property type="protein sequence ID" value="GGH01508.1"/>
    <property type="molecule type" value="Genomic_DNA"/>
</dbReference>
<evidence type="ECO:0000256" key="3">
    <source>
        <dbReference type="ARBA" id="ARBA00022448"/>
    </source>
</evidence>
<comment type="caution">
    <text evidence="9">The sequence shown here is derived from an EMBL/GenBank/DDBJ whole genome shotgun (WGS) entry which is preliminary data.</text>
</comment>
<evidence type="ECO:0000256" key="8">
    <source>
        <dbReference type="SAM" id="Phobius"/>
    </source>
</evidence>
<comment type="similarity">
    <text evidence="2">Belongs to the CPA3 antiporters (TC 2.A.63) subunit F family.</text>
</comment>
<evidence type="ECO:0000256" key="1">
    <source>
        <dbReference type="ARBA" id="ARBA00004651"/>
    </source>
</evidence>
<dbReference type="InterPro" id="IPR007208">
    <property type="entry name" value="MrpF/PhaF-like"/>
</dbReference>
<dbReference type="Proteomes" id="UP000648722">
    <property type="component" value="Unassembled WGS sequence"/>
</dbReference>
<keyword evidence="6 8" id="KW-1133">Transmembrane helix</keyword>
<evidence type="ECO:0000313" key="10">
    <source>
        <dbReference type="Proteomes" id="UP000648722"/>
    </source>
</evidence>
<organism evidence="9 10">
    <name type="scientific">Glycocaulis albus</name>
    <dbReference type="NCBI Taxonomy" id="1382801"/>
    <lineage>
        <taxon>Bacteria</taxon>
        <taxon>Pseudomonadati</taxon>
        <taxon>Pseudomonadota</taxon>
        <taxon>Alphaproteobacteria</taxon>
        <taxon>Maricaulales</taxon>
        <taxon>Maricaulaceae</taxon>
        <taxon>Glycocaulis</taxon>
    </lineage>
</organism>
<comment type="subcellular location">
    <subcellularLocation>
        <location evidence="1">Cell membrane</location>
        <topology evidence="1">Multi-pass membrane protein</topology>
    </subcellularLocation>
</comment>
<keyword evidence="10" id="KW-1185">Reference proteome</keyword>
<evidence type="ECO:0000256" key="5">
    <source>
        <dbReference type="ARBA" id="ARBA00022692"/>
    </source>
</evidence>
<evidence type="ECO:0000256" key="2">
    <source>
        <dbReference type="ARBA" id="ARBA00009212"/>
    </source>
</evidence>
<dbReference type="RefSeq" id="WP_188452145.1">
    <property type="nucleotide sequence ID" value="NZ_BMFS01000007.1"/>
</dbReference>
<feature type="transmembrane region" description="Helical" evidence="8">
    <location>
        <begin position="6"/>
        <end position="27"/>
    </location>
</feature>
<dbReference type="PANTHER" id="PTHR34702:SF1">
    <property type="entry name" value="NA(+)_H(+) ANTIPORTER SUBUNIT F"/>
    <property type="match status" value="1"/>
</dbReference>
<keyword evidence="4" id="KW-1003">Cell membrane</keyword>
<evidence type="ECO:0000256" key="6">
    <source>
        <dbReference type="ARBA" id="ARBA00022989"/>
    </source>
</evidence>
<keyword evidence="3" id="KW-0813">Transport</keyword>
<gene>
    <name evidence="9" type="ORF">GCM10007420_16940</name>
</gene>
<feature type="transmembrane region" description="Helical" evidence="8">
    <location>
        <begin position="61"/>
        <end position="83"/>
    </location>
</feature>
<proteinExistence type="inferred from homology"/>
<evidence type="ECO:0000313" key="9">
    <source>
        <dbReference type="EMBL" id="GGH01508.1"/>
    </source>
</evidence>